<evidence type="ECO:0000256" key="3">
    <source>
        <dbReference type="ARBA" id="ARBA00022729"/>
    </source>
</evidence>
<dbReference type="GO" id="GO:0005615">
    <property type="term" value="C:extracellular space"/>
    <property type="evidence" value="ECO:0007669"/>
    <property type="project" value="TreeGrafter"/>
</dbReference>
<dbReference type="AlphaFoldDB" id="A0A8C4KSZ0"/>
<protein>
    <submittedName>
        <fullName evidence="8">Ventricular natriuretic peptide-like</fullName>
    </submittedName>
</protein>
<dbReference type="SMART" id="SM00183">
    <property type="entry name" value="NAT_PEP"/>
    <property type="match status" value="1"/>
</dbReference>
<evidence type="ECO:0000313" key="8">
    <source>
        <dbReference type="Ensembl" id="ENSDNVP00000025353.1"/>
    </source>
</evidence>
<dbReference type="GO" id="GO:0006182">
    <property type="term" value="P:cGMP biosynthetic process"/>
    <property type="evidence" value="ECO:0007669"/>
    <property type="project" value="TreeGrafter"/>
</dbReference>
<organism evidence="8 9">
    <name type="scientific">Dromaius novaehollandiae</name>
    <name type="common">Emu</name>
    <dbReference type="NCBI Taxonomy" id="8790"/>
    <lineage>
        <taxon>Eukaryota</taxon>
        <taxon>Metazoa</taxon>
        <taxon>Chordata</taxon>
        <taxon>Craniata</taxon>
        <taxon>Vertebrata</taxon>
        <taxon>Euteleostomi</taxon>
        <taxon>Archelosauria</taxon>
        <taxon>Archosauria</taxon>
        <taxon>Dinosauria</taxon>
        <taxon>Saurischia</taxon>
        <taxon>Theropoda</taxon>
        <taxon>Coelurosauria</taxon>
        <taxon>Aves</taxon>
        <taxon>Palaeognathae</taxon>
        <taxon>Casuariiformes</taxon>
        <taxon>Dromaiidae</taxon>
        <taxon>Dromaius</taxon>
    </lineage>
</organism>
<feature type="region of interest" description="Disordered" evidence="6">
    <location>
        <begin position="48"/>
        <end position="96"/>
    </location>
</feature>
<reference evidence="8" key="2">
    <citation type="submission" date="2025-09" db="UniProtKB">
        <authorList>
            <consortium name="Ensembl"/>
        </authorList>
    </citation>
    <scope>IDENTIFICATION</scope>
</reference>
<keyword evidence="4" id="KW-0838">Vasoactive</keyword>
<gene>
    <name evidence="8" type="primary">LOC112980524</name>
</gene>
<keyword evidence="2" id="KW-0964">Secreted</keyword>
<accession>A0A8C4KSZ0</accession>
<dbReference type="InterPro" id="IPR050787">
    <property type="entry name" value="Natriuretic_peptide"/>
</dbReference>
<keyword evidence="3 7" id="KW-0732">Signal</keyword>
<dbReference type="GO" id="GO:0005179">
    <property type="term" value="F:hormone activity"/>
    <property type="evidence" value="ECO:0007669"/>
    <property type="project" value="InterPro"/>
</dbReference>
<proteinExistence type="predicted"/>
<dbReference type="PANTHER" id="PTHR14066:SF10">
    <property type="entry name" value="NATRIURETIC PEPTIDES B"/>
    <property type="match status" value="1"/>
</dbReference>
<evidence type="ECO:0000256" key="5">
    <source>
        <dbReference type="ARBA" id="ARBA00023157"/>
    </source>
</evidence>
<dbReference type="InterPro" id="IPR002408">
    <property type="entry name" value="Natriuretic_peptide_brain"/>
</dbReference>
<dbReference type="GO" id="GO:0097746">
    <property type="term" value="P:blood vessel diameter maintenance"/>
    <property type="evidence" value="ECO:0007669"/>
    <property type="project" value="UniProtKB-KW"/>
</dbReference>
<keyword evidence="9" id="KW-1185">Reference proteome</keyword>
<dbReference type="PRINTS" id="PR00712">
    <property type="entry name" value="BNATPEPTIDE"/>
</dbReference>
<dbReference type="GO" id="GO:0007168">
    <property type="term" value="P:receptor guanylyl cyclase signaling pathway"/>
    <property type="evidence" value="ECO:0007669"/>
    <property type="project" value="TreeGrafter"/>
</dbReference>
<evidence type="ECO:0000256" key="2">
    <source>
        <dbReference type="ARBA" id="ARBA00022525"/>
    </source>
</evidence>
<evidence type="ECO:0000256" key="4">
    <source>
        <dbReference type="ARBA" id="ARBA00022858"/>
    </source>
</evidence>
<dbReference type="Ensembl" id="ENSDNVT00000030684.1">
    <property type="protein sequence ID" value="ENSDNVP00000025353.1"/>
    <property type="gene ID" value="ENSDNVG00000017648.1"/>
</dbReference>
<evidence type="ECO:0000256" key="1">
    <source>
        <dbReference type="ARBA" id="ARBA00004613"/>
    </source>
</evidence>
<reference evidence="8" key="1">
    <citation type="submission" date="2025-08" db="UniProtKB">
        <authorList>
            <consortium name="Ensembl"/>
        </authorList>
    </citation>
    <scope>IDENTIFICATION</scope>
</reference>
<name>A0A8C4KSZ0_DRONO</name>
<evidence type="ECO:0000256" key="7">
    <source>
        <dbReference type="SAM" id="SignalP"/>
    </source>
</evidence>
<dbReference type="Proteomes" id="UP000694423">
    <property type="component" value="Unplaced"/>
</dbReference>
<dbReference type="GO" id="GO:0007218">
    <property type="term" value="P:neuropeptide signaling pathway"/>
    <property type="evidence" value="ECO:0007669"/>
    <property type="project" value="TreeGrafter"/>
</dbReference>
<dbReference type="GO" id="GO:0019934">
    <property type="term" value="P:cGMP-mediated signaling"/>
    <property type="evidence" value="ECO:0007669"/>
    <property type="project" value="TreeGrafter"/>
</dbReference>
<dbReference type="PANTHER" id="PTHR14066">
    <property type="entry name" value="ATRIAL NATRIURETIC FACTOR PRECURSOR"/>
    <property type="match status" value="1"/>
</dbReference>
<dbReference type="Pfam" id="PF00212">
    <property type="entry name" value="ANP"/>
    <property type="match status" value="1"/>
</dbReference>
<comment type="subcellular location">
    <subcellularLocation>
        <location evidence="1">Secreted</location>
    </subcellularLocation>
</comment>
<keyword evidence="5" id="KW-1015">Disulfide bond</keyword>
<dbReference type="GO" id="GO:0051427">
    <property type="term" value="F:hormone receptor binding"/>
    <property type="evidence" value="ECO:0007669"/>
    <property type="project" value="TreeGrafter"/>
</dbReference>
<dbReference type="GO" id="GO:0005737">
    <property type="term" value="C:cytoplasm"/>
    <property type="evidence" value="ECO:0007669"/>
    <property type="project" value="TreeGrafter"/>
</dbReference>
<sequence>MQLPALCCGVSLLLLVLLQAGAQAAGGERSVELQSLQDLLEALGQLEGEEGGLPGLEDEPAAGAEDGGAEWDLLGPESSSQAALQPGSSPPQLAEGQSQWRNLLSSYRRRQFSGCFGTRMERIGAQTGLGCNHYKARRSRLDTAALHSAGQLWRAGAGGWPSVHQGKAQGLGNRESCHCPWLKASEQLSKQLAVPFPPGFWRRGRS</sequence>
<feature type="chain" id="PRO_5034088283" evidence="7">
    <location>
        <begin position="25"/>
        <end position="206"/>
    </location>
</feature>
<feature type="signal peptide" evidence="7">
    <location>
        <begin position="1"/>
        <end position="24"/>
    </location>
</feature>
<evidence type="ECO:0000313" key="9">
    <source>
        <dbReference type="Proteomes" id="UP000694423"/>
    </source>
</evidence>
<dbReference type="InterPro" id="IPR000663">
    <property type="entry name" value="Natr_peptide"/>
</dbReference>
<evidence type="ECO:0000256" key="6">
    <source>
        <dbReference type="SAM" id="MobiDB-lite"/>
    </source>
</evidence>
<feature type="compositionally biased region" description="Polar residues" evidence="6">
    <location>
        <begin position="77"/>
        <end position="96"/>
    </location>
</feature>
<dbReference type="GO" id="GO:0003085">
    <property type="term" value="P:negative regulation of systemic arterial blood pressure"/>
    <property type="evidence" value="ECO:0007669"/>
    <property type="project" value="TreeGrafter"/>
</dbReference>